<organism evidence="1 2">
    <name type="scientific">Desulfobotulus alkaliphilus</name>
    <dbReference type="NCBI Taxonomy" id="622671"/>
    <lineage>
        <taxon>Bacteria</taxon>
        <taxon>Pseudomonadati</taxon>
        <taxon>Thermodesulfobacteriota</taxon>
        <taxon>Desulfobacteria</taxon>
        <taxon>Desulfobacterales</taxon>
        <taxon>Desulfobacteraceae</taxon>
        <taxon>Desulfobotulus</taxon>
    </lineage>
</organism>
<keyword evidence="2" id="KW-1185">Reference proteome</keyword>
<gene>
    <name evidence="1" type="ORF">LZ24_03267</name>
</gene>
<proteinExistence type="predicted"/>
<dbReference type="EMBL" id="VLLC01000049">
    <property type="protein sequence ID" value="TWI63396.1"/>
    <property type="molecule type" value="Genomic_DNA"/>
</dbReference>
<dbReference type="AlphaFoldDB" id="A0A562R4U0"/>
<name>A0A562R4U0_9BACT</name>
<evidence type="ECO:0000313" key="2">
    <source>
        <dbReference type="Proteomes" id="UP000318307"/>
    </source>
</evidence>
<evidence type="ECO:0008006" key="3">
    <source>
        <dbReference type="Google" id="ProtNLM"/>
    </source>
</evidence>
<dbReference type="RefSeq" id="WP_144686737.1">
    <property type="nucleotide sequence ID" value="NZ_VLLC01000049.1"/>
</dbReference>
<accession>A0A562R4U0</accession>
<protein>
    <recommendedName>
        <fullName evidence="3">RiboL-PSP-HEPN domain-containing protein</fullName>
    </recommendedName>
</protein>
<reference evidence="1 2" key="1">
    <citation type="submission" date="2019-07" db="EMBL/GenBank/DDBJ databases">
        <title>Genome sequencing of 100 strains of the haloalkaliphilic chemolithoautotrophic sulfur-oxidizing bacterium Thioalkalivibrio.</title>
        <authorList>
            <person name="Muyzer G."/>
        </authorList>
    </citation>
    <scope>NUCLEOTIDE SEQUENCE [LARGE SCALE GENOMIC DNA]</scope>
    <source>
        <strain evidence="1 2">ASO4-4</strain>
    </source>
</reference>
<dbReference type="Proteomes" id="UP000318307">
    <property type="component" value="Unassembled WGS sequence"/>
</dbReference>
<sequence length="183" mass="21203">MSSSCVLDNIWQSYQATIDCFKIAGRSVKRDEYSFLAKTDFIGTLPEKADELIRKSRSDADDYVILSLWAVFERQLFEYLQRISKKISVNNESVFNKQLQNKIEDEIEYWKLDAILDLFKVVVSPELIGNAKQIKRYRDWVAHRNPKKGAPANVPPKTAYEILSCILDRIETHPDLEDARETA</sequence>
<comment type="caution">
    <text evidence="1">The sequence shown here is derived from an EMBL/GenBank/DDBJ whole genome shotgun (WGS) entry which is preliminary data.</text>
</comment>
<dbReference type="OrthoDB" id="3078372at2"/>
<evidence type="ECO:0000313" key="1">
    <source>
        <dbReference type="EMBL" id="TWI63396.1"/>
    </source>
</evidence>